<gene>
    <name evidence="1" type="ORF">Hypma_013977</name>
</gene>
<dbReference type="InParanoid" id="A0A369K685"/>
<evidence type="ECO:0000313" key="2">
    <source>
        <dbReference type="Proteomes" id="UP000076154"/>
    </source>
</evidence>
<proteinExistence type="predicted"/>
<reference evidence="1" key="1">
    <citation type="submission" date="2018-04" db="EMBL/GenBank/DDBJ databases">
        <title>Whole genome sequencing of Hypsizygus marmoreus.</title>
        <authorList>
            <person name="Choi I.-G."/>
            <person name="Min B."/>
            <person name="Kim J.-G."/>
            <person name="Kim S."/>
            <person name="Oh Y.-L."/>
            <person name="Kong W.-S."/>
            <person name="Park H."/>
            <person name="Jeong J."/>
            <person name="Song E.-S."/>
        </authorList>
    </citation>
    <scope>NUCLEOTIDE SEQUENCE [LARGE SCALE GENOMIC DNA]</scope>
    <source>
        <strain evidence="1">51987-8</strain>
    </source>
</reference>
<dbReference type="Proteomes" id="UP000076154">
    <property type="component" value="Unassembled WGS sequence"/>
</dbReference>
<keyword evidence="2" id="KW-1185">Reference proteome</keyword>
<dbReference type="EMBL" id="LUEZ02000009">
    <property type="protein sequence ID" value="RDB30129.1"/>
    <property type="molecule type" value="Genomic_DNA"/>
</dbReference>
<organism evidence="1 2">
    <name type="scientific">Hypsizygus marmoreus</name>
    <name type="common">White beech mushroom</name>
    <name type="synonym">Agaricus marmoreus</name>
    <dbReference type="NCBI Taxonomy" id="39966"/>
    <lineage>
        <taxon>Eukaryota</taxon>
        <taxon>Fungi</taxon>
        <taxon>Dikarya</taxon>
        <taxon>Basidiomycota</taxon>
        <taxon>Agaricomycotina</taxon>
        <taxon>Agaricomycetes</taxon>
        <taxon>Agaricomycetidae</taxon>
        <taxon>Agaricales</taxon>
        <taxon>Tricholomatineae</taxon>
        <taxon>Lyophyllaceae</taxon>
        <taxon>Hypsizygus</taxon>
    </lineage>
</organism>
<dbReference type="AlphaFoldDB" id="A0A369K685"/>
<accession>A0A369K685</accession>
<comment type="caution">
    <text evidence="1">The sequence shown here is derived from an EMBL/GenBank/DDBJ whole genome shotgun (WGS) entry which is preliminary data.</text>
</comment>
<protein>
    <submittedName>
        <fullName evidence="1">Uncharacterized protein</fullName>
    </submittedName>
</protein>
<evidence type="ECO:0000313" key="1">
    <source>
        <dbReference type="EMBL" id="RDB30129.1"/>
    </source>
</evidence>
<name>A0A369K685_HYPMA</name>
<sequence>MYCHHFHLNLMRFWPPRRAVTYARSMDVCVSDGVMLLPSTYLDLNFNEVLAPRRAVTQARYMNIYVSNVTLFRLSQAKFALNANEVLAPAASGNEILASAASGIARSLSGSLRERRGVAPAIAVPR</sequence>